<protein>
    <submittedName>
        <fullName evidence="2">Branched-chain amino acid transport protein (AzlD)</fullName>
    </submittedName>
</protein>
<evidence type="ECO:0000313" key="2">
    <source>
        <dbReference type="EMBL" id="SJZ95253.1"/>
    </source>
</evidence>
<dbReference type="OrthoDB" id="9811308at2"/>
<feature type="transmembrane region" description="Helical" evidence="1">
    <location>
        <begin position="40"/>
        <end position="58"/>
    </location>
</feature>
<organism evidence="2 3">
    <name type="scientific">Eubacterium ruminantium</name>
    <dbReference type="NCBI Taxonomy" id="42322"/>
    <lineage>
        <taxon>Bacteria</taxon>
        <taxon>Bacillati</taxon>
        <taxon>Bacillota</taxon>
        <taxon>Clostridia</taxon>
        <taxon>Eubacteriales</taxon>
        <taxon>Eubacteriaceae</taxon>
        <taxon>Eubacterium</taxon>
    </lineage>
</organism>
<keyword evidence="3" id="KW-1185">Reference proteome</keyword>
<dbReference type="EMBL" id="FUXA01000014">
    <property type="protein sequence ID" value="SJZ95253.1"/>
    <property type="molecule type" value="Genomic_DNA"/>
</dbReference>
<dbReference type="InterPro" id="IPR008407">
    <property type="entry name" value="Brnchd-chn_aa_trnsp_AzlD"/>
</dbReference>
<gene>
    <name evidence="2" type="ORF">SAMN02745110_02141</name>
</gene>
<proteinExistence type="predicted"/>
<name>A0A1T4PUP1_9FIRM</name>
<keyword evidence="1" id="KW-1133">Transmembrane helix</keyword>
<feature type="transmembrane region" description="Helical" evidence="1">
    <location>
        <begin position="84"/>
        <end position="102"/>
    </location>
</feature>
<dbReference type="Pfam" id="PF05437">
    <property type="entry name" value="AzlD"/>
    <property type="match status" value="1"/>
</dbReference>
<accession>A0A1T4PUP1</accession>
<keyword evidence="1" id="KW-0472">Membrane</keyword>
<reference evidence="2 3" key="1">
    <citation type="submission" date="2017-02" db="EMBL/GenBank/DDBJ databases">
        <authorList>
            <person name="Peterson S.W."/>
        </authorList>
    </citation>
    <scope>NUCLEOTIDE SEQUENCE [LARGE SCALE GENOMIC DNA]</scope>
    <source>
        <strain evidence="2 3">ATCC 17233</strain>
    </source>
</reference>
<evidence type="ECO:0000313" key="3">
    <source>
        <dbReference type="Proteomes" id="UP000189857"/>
    </source>
</evidence>
<keyword evidence="1" id="KW-0812">Transmembrane</keyword>
<dbReference type="Proteomes" id="UP000189857">
    <property type="component" value="Unassembled WGS sequence"/>
</dbReference>
<evidence type="ECO:0000256" key="1">
    <source>
        <dbReference type="SAM" id="Phobius"/>
    </source>
</evidence>
<dbReference type="RefSeq" id="WP_078787940.1">
    <property type="nucleotide sequence ID" value="NZ_CACZYW010000006.1"/>
</dbReference>
<feature type="transmembrane region" description="Helical" evidence="1">
    <location>
        <begin position="6"/>
        <end position="28"/>
    </location>
</feature>
<sequence>MEMKTFLAYLFVMAGSTYLIRVIPFILVSKKVTNKYIRSFLFYIPYAVLAAMTVPAAFYATRSVISAVAGITAAALVALKTKSLIVVASVACITVFLVELIVV</sequence>
<dbReference type="AlphaFoldDB" id="A0A1T4PUP1"/>